<dbReference type="InterPro" id="IPR003613">
    <property type="entry name" value="Ubox_domain"/>
</dbReference>
<evidence type="ECO:0000313" key="10">
    <source>
        <dbReference type="WBParaSite" id="ECPE_0001400201-mRNA-1"/>
    </source>
</evidence>
<comment type="pathway">
    <text evidence="3">Protein modification; protein ubiquitination.</text>
</comment>
<accession>A0A183B427</accession>
<dbReference type="SMART" id="SM00504">
    <property type="entry name" value="Ubox"/>
    <property type="match status" value="1"/>
</dbReference>
<evidence type="ECO:0000256" key="8">
    <source>
        <dbReference type="ARBA" id="ARBA00022786"/>
    </source>
</evidence>
<feature type="domain" description="U-box" evidence="9">
    <location>
        <begin position="45"/>
        <end position="119"/>
    </location>
</feature>
<comment type="similarity">
    <text evidence="4">Belongs to the ubiquitin conjugation factor E4 family.</text>
</comment>
<dbReference type="GO" id="GO:0000209">
    <property type="term" value="P:protein polyubiquitination"/>
    <property type="evidence" value="ECO:0007669"/>
    <property type="project" value="TreeGrafter"/>
</dbReference>
<evidence type="ECO:0000256" key="4">
    <source>
        <dbReference type="ARBA" id="ARBA00007434"/>
    </source>
</evidence>
<dbReference type="EC" id="2.3.2.27" evidence="5"/>
<evidence type="ECO:0000256" key="7">
    <source>
        <dbReference type="ARBA" id="ARBA00022679"/>
    </source>
</evidence>
<keyword evidence="6" id="KW-0963">Cytoplasm</keyword>
<dbReference type="FunFam" id="3.30.40.10:FF:000055">
    <property type="entry name" value="Ubiquitin conjugation factor e4 a"/>
    <property type="match status" value="1"/>
</dbReference>
<proteinExistence type="inferred from homology"/>
<evidence type="ECO:0000256" key="2">
    <source>
        <dbReference type="ARBA" id="ARBA00004496"/>
    </source>
</evidence>
<dbReference type="GO" id="GO:0036503">
    <property type="term" value="P:ERAD pathway"/>
    <property type="evidence" value="ECO:0007669"/>
    <property type="project" value="InterPro"/>
</dbReference>
<dbReference type="GO" id="GO:0005737">
    <property type="term" value="C:cytoplasm"/>
    <property type="evidence" value="ECO:0007669"/>
    <property type="project" value="UniProtKB-SubCell"/>
</dbReference>
<evidence type="ECO:0000256" key="5">
    <source>
        <dbReference type="ARBA" id="ARBA00012483"/>
    </source>
</evidence>
<dbReference type="AlphaFoldDB" id="A0A183B427"/>
<dbReference type="PANTHER" id="PTHR13931:SF2">
    <property type="entry name" value="UBIQUITIN CONJUGATION FACTOR E4 B"/>
    <property type="match status" value="1"/>
</dbReference>
<name>A0A183B427_9TREM</name>
<dbReference type="PROSITE" id="PS51698">
    <property type="entry name" value="U_BOX"/>
    <property type="match status" value="1"/>
</dbReference>
<dbReference type="InterPro" id="IPR013083">
    <property type="entry name" value="Znf_RING/FYVE/PHD"/>
</dbReference>
<evidence type="ECO:0000259" key="9">
    <source>
        <dbReference type="PROSITE" id="PS51698"/>
    </source>
</evidence>
<evidence type="ECO:0000256" key="1">
    <source>
        <dbReference type="ARBA" id="ARBA00000900"/>
    </source>
</evidence>
<dbReference type="Gene3D" id="3.30.40.10">
    <property type="entry name" value="Zinc/RING finger domain, C3HC4 (zinc finger)"/>
    <property type="match status" value="1"/>
</dbReference>
<dbReference type="InterPro" id="IPR045132">
    <property type="entry name" value="UBE4"/>
</dbReference>
<dbReference type="GO" id="GO:0034450">
    <property type="term" value="F:ubiquitin-ubiquitin ligase activity"/>
    <property type="evidence" value="ECO:0007669"/>
    <property type="project" value="InterPro"/>
</dbReference>
<comment type="subcellular location">
    <subcellularLocation>
        <location evidence="2">Cytoplasm</location>
    </subcellularLocation>
</comment>
<protein>
    <recommendedName>
        <fullName evidence="5">RING-type E3 ubiquitin transferase</fullName>
        <ecNumber evidence="5">2.3.2.27</ecNumber>
    </recommendedName>
</protein>
<comment type="catalytic activity">
    <reaction evidence="1">
        <text>S-ubiquitinyl-[E2 ubiquitin-conjugating enzyme]-L-cysteine + [acceptor protein]-L-lysine = [E2 ubiquitin-conjugating enzyme]-L-cysteine + N(6)-ubiquitinyl-[acceptor protein]-L-lysine.</text>
        <dbReference type="EC" id="2.3.2.27"/>
    </reaction>
</comment>
<sequence length="132" mass="14938">LLDQADQVLRRVVAPAELCEKFAETMTLIKNENVVKMEDDLDVDDAPDDFIDPIMGHVMEDPVKLPTSGHVVDRKTIYRHLLNDSTDPFNRQPLAMAQVQPQPELRAAIQAWIAERRAQHTKPTVSDAAFDH</sequence>
<reference evidence="10" key="1">
    <citation type="submission" date="2016-06" db="UniProtKB">
        <authorList>
            <consortium name="WormBaseParasite"/>
        </authorList>
    </citation>
    <scope>IDENTIFICATION</scope>
</reference>
<dbReference type="SUPFAM" id="SSF57850">
    <property type="entry name" value="RING/U-box"/>
    <property type="match status" value="1"/>
</dbReference>
<evidence type="ECO:0000256" key="3">
    <source>
        <dbReference type="ARBA" id="ARBA00004906"/>
    </source>
</evidence>
<evidence type="ECO:0000256" key="6">
    <source>
        <dbReference type="ARBA" id="ARBA00022490"/>
    </source>
</evidence>
<dbReference type="WBParaSite" id="ECPE_0001400201-mRNA-1">
    <property type="protein sequence ID" value="ECPE_0001400201-mRNA-1"/>
    <property type="gene ID" value="ECPE_0001400201"/>
</dbReference>
<keyword evidence="7" id="KW-0808">Transferase</keyword>
<organism evidence="10">
    <name type="scientific">Echinostoma caproni</name>
    <dbReference type="NCBI Taxonomy" id="27848"/>
    <lineage>
        <taxon>Eukaryota</taxon>
        <taxon>Metazoa</taxon>
        <taxon>Spiralia</taxon>
        <taxon>Lophotrochozoa</taxon>
        <taxon>Platyhelminthes</taxon>
        <taxon>Trematoda</taxon>
        <taxon>Digenea</taxon>
        <taxon>Plagiorchiida</taxon>
        <taxon>Echinostomata</taxon>
        <taxon>Echinostomatoidea</taxon>
        <taxon>Echinostomatidae</taxon>
        <taxon>Echinostoma</taxon>
    </lineage>
</organism>
<dbReference type="GO" id="GO:0000151">
    <property type="term" value="C:ubiquitin ligase complex"/>
    <property type="evidence" value="ECO:0007669"/>
    <property type="project" value="InterPro"/>
</dbReference>
<dbReference type="GO" id="GO:0005634">
    <property type="term" value="C:nucleus"/>
    <property type="evidence" value="ECO:0007669"/>
    <property type="project" value="TreeGrafter"/>
</dbReference>
<dbReference type="PANTHER" id="PTHR13931">
    <property type="entry name" value="UBIQUITINATION FACTOR E4"/>
    <property type="match status" value="1"/>
</dbReference>
<keyword evidence="8" id="KW-0833">Ubl conjugation pathway</keyword>
<dbReference type="Pfam" id="PF04564">
    <property type="entry name" value="U-box"/>
    <property type="match status" value="1"/>
</dbReference>